<sequence>MSVVVGFPGGDRRHIAVHRYEGAFEDRYLVVLVEPDGRWWERSAYLRDRDEAGEIATALAEMFGLRLEPIPMRAGVWSAGGVA</sequence>
<keyword evidence="2" id="KW-1185">Reference proteome</keyword>
<reference evidence="2" key="1">
    <citation type="submission" date="2023-07" db="EMBL/GenBank/DDBJ databases">
        <title>Ancylobacter moscoviensis sp. nov., facultatively methylotrophic bacteria from activated sludge and the reclassification of Starkeya novella (Starkey 1934) Kelly et al. 2000 as Ancylobacter novellus comb. nov., Starkeya koreensis Im et al. 2006 as Ancylobacter koreensis comb.nov., Angulomicrobium tetraedrale Vasil'eva et al. 1986 as Ancylobacter tetraedralis comb. nov., Angulomicrobium amanitiforme Fritz et al. 2004 as Ancylobacter amanitiformis comb. nov. and Methylorhabdus multivorans Doronina et al. 1996 as Ancylobacter multivorans comb. nov. and emended description of the genus Ancylobacter.</title>
        <authorList>
            <person name="Doronina N."/>
            <person name="Chemodurova A."/>
            <person name="Grouzdev D."/>
            <person name="Koziaeva V."/>
            <person name="Shi W."/>
            <person name="Wu L."/>
            <person name="Kaparullina E."/>
        </authorList>
    </citation>
    <scope>NUCLEOTIDE SEQUENCE [LARGE SCALE GENOMIC DNA]</scope>
    <source>
        <strain evidence="2">Jip08</strain>
    </source>
</reference>
<evidence type="ECO:0000313" key="2">
    <source>
        <dbReference type="Proteomes" id="UP001202867"/>
    </source>
</evidence>
<dbReference type="Proteomes" id="UP001202867">
    <property type="component" value="Unassembled WGS sequence"/>
</dbReference>
<dbReference type="RefSeq" id="WP_247199453.1">
    <property type="nucleotide sequence ID" value="NZ_JALKCG010000001.1"/>
</dbReference>
<proteinExistence type="predicted"/>
<organism evidence="1 2">
    <name type="scientific">Ancylobacter koreensis</name>
    <dbReference type="NCBI Taxonomy" id="266121"/>
    <lineage>
        <taxon>Bacteria</taxon>
        <taxon>Pseudomonadati</taxon>
        <taxon>Pseudomonadota</taxon>
        <taxon>Alphaproteobacteria</taxon>
        <taxon>Hyphomicrobiales</taxon>
        <taxon>Xanthobacteraceae</taxon>
        <taxon>Ancylobacter</taxon>
    </lineage>
</organism>
<comment type="caution">
    <text evidence="1">The sequence shown here is derived from an EMBL/GenBank/DDBJ whole genome shotgun (WGS) entry which is preliminary data.</text>
</comment>
<name>A0ABT0DJR7_9HYPH</name>
<dbReference type="EMBL" id="JALKCG010000001">
    <property type="protein sequence ID" value="MCK0207516.1"/>
    <property type="molecule type" value="Genomic_DNA"/>
</dbReference>
<evidence type="ECO:0000313" key="1">
    <source>
        <dbReference type="EMBL" id="MCK0207516.1"/>
    </source>
</evidence>
<gene>
    <name evidence="1" type="ORF">MWN33_05655</name>
</gene>
<protein>
    <submittedName>
        <fullName evidence="1">Uncharacterized protein</fullName>
    </submittedName>
</protein>
<accession>A0ABT0DJR7</accession>